<dbReference type="GO" id="GO:0051082">
    <property type="term" value="F:unfolded protein binding"/>
    <property type="evidence" value="ECO:0007669"/>
    <property type="project" value="TreeGrafter"/>
</dbReference>
<feature type="compositionally biased region" description="Acidic residues" evidence="5">
    <location>
        <begin position="803"/>
        <end position="813"/>
    </location>
</feature>
<dbReference type="Pfam" id="PF00069">
    <property type="entry name" value="Pkinase"/>
    <property type="match status" value="1"/>
</dbReference>
<evidence type="ECO:0000256" key="2">
    <source>
        <dbReference type="ARBA" id="ARBA00022741"/>
    </source>
</evidence>
<dbReference type="GO" id="GO:0005524">
    <property type="term" value="F:ATP binding"/>
    <property type="evidence" value="ECO:0007669"/>
    <property type="project" value="UniProtKB-KW"/>
</dbReference>
<evidence type="ECO:0000259" key="6">
    <source>
        <dbReference type="PROSITE" id="PS50011"/>
    </source>
</evidence>
<dbReference type="Gene3D" id="1.10.510.10">
    <property type="entry name" value="Transferase(Phosphotransferase) domain 1"/>
    <property type="match status" value="1"/>
</dbReference>
<feature type="region of interest" description="Disordered" evidence="5">
    <location>
        <begin position="756"/>
        <end position="813"/>
    </location>
</feature>
<dbReference type="PROSITE" id="PS50297">
    <property type="entry name" value="ANK_REP_REGION"/>
    <property type="match status" value="1"/>
</dbReference>
<dbReference type="GO" id="GO:0036498">
    <property type="term" value="P:IRE1-mediated unfolded protein response"/>
    <property type="evidence" value="ECO:0007669"/>
    <property type="project" value="TreeGrafter"/>
</dbReference>
<feature type="repeat" description="ANK" evidence="4">
    <location>
        <begin position="109"/>
        <end position="141"/>
    </location>
</feature>
<sequence>MPVVYHMTMKSSNVCKKAKCKGCLLCNTKKLKKEVFAPPKKDESAPSAEEQQKLILDRIIRNYSGEEIMQELNKFGMPALLIVASMGHEVGIEKLLAIGADVNVIHPQEGSTALHLAAKSAHIDVMRRLLDANANPSISNEEGNNAFMIAVNCGDQQAISLLWQHRAKYDINHRNKRRIELLSVLPDTDETDEFLDETLYAVLRALSQTARCRELLHRHRLVGGWIAAVGRHLENEGVTDKDPGAVDARFVEQFIRHGGPELILRALAFYKDGNSDDMIAACVLPVLTFAEVDEGRKWIEKSYYKLSEFLPVFDKERASLDYPDGMAACVDALWKKFRGSFHCIQVCQAHADWLLVLSLLAAGAAVLARVFIGRCFAIVDALMRGERGALDIISPLRPPVVTTAVAAAKKQRVVELAVVSERQSFSGGRVYECEKMNTFTACPTTPGGSAAPRYPAGRPWTTREKTSGFNKGKKIGHLPPRFQRKYTLEQPRAPAATATATAAAGGSAKKAKNRRLHRGMTLPLQTFLKLDNDTDGLVAAGVVPAKDASERPHKPSELAATARTLGHVAPTLLAHTPHRVADVPASLSVVHPTIGRTANPKKPPPPPAASITATLPGHMYAVRTTACQVAPRPFYACRAIRQVTPQTPPNGHHLDHGDAAMAAARSSLIDLRHFVVPPDSDVEFARLTPDPDSLYDDSGTSGTSGTTGAGSYFMGVRRDWFGDGRALLVPTDALTALVQAQIALVRRDGDEIYGYDHAPARLSQPPPPPSSSLPRSVDDQAAGDDGSGTPAHFWLPSGIDLDSNSDSDSDVDNSEVSAILAGDKRGGTTQALDRTAPPAHVSAAAAGVGLRPTFTEQRPTHAFRVPDSAYGRGTHLVGRDLFAGSGLVSRTVQWKGAKRQLGATVDDCVRSATQRVATSGSGVNGSGTGTLLKVASASRGSVVMLGLMDDRYQVAVKRVLRHEFHGIKAALSLMLANPHERGRCHMEEDGVFGYIVTELCECNLDTFVCQLRKSGAVNQRLAMGVARDMLEGVHYLHQRGVQLGRLKPQNILLDISGRIRVSDFGLPPHADPTEAGLTYSRGIGGGSYWHSSESVQGAQTSQADRTIGFKSDLQVAGMLIYYILTGGEHPYGASSFDIEVNIARGAPKLRRLTPEADDLLRHPFFWDERKRFSFLMAVCQELSQDTAKKDSSFVKKFEGMTSGVCTSWMQELDPELVREAEMLRGGARPYQNSVSDLLHFVETINTCYTNVSEKYRRVVTEPQTFFLRRFPSMFMNIYKCVKEISGFAHQVA</sequence>
<dbReference type="GO" id="GO:0070059">
    <property type="term" value="P:intrinsic apoptotic signaling pathway in response to endoplasmic reticulum stress"/>
    <property type="evidence" value="ECO:0007669"/>
    <property type="project" value="TreeGrafter"/>
</dbReference>
<evidence type="ECO:0000256" key="1">
    <source>
        <dbReference type="ARBA" id="ARBA00022729"/>
    </source>
</evidence>
<dbReference type="Gene3D" id="1.20.1440.180">
    <property type="entry name" value="KEN domain"/>
    <property type="match status" value="1"/>
</dbReference>
<dbReference type="PROSITE" id="PS51392">
    <property type="entry name" value="KEN"/>
    <property type="match status" value="1"/>
</dbReference>
<dbReference type="Gene3D" id="1.25.40.20">
    <property type="entry name" value="Ankyrin repeat-containing domain"/>
    <property type="match status" value="1"/>
</dbReference>
<name>A0AAD9UIL1_RIDPI</name>
<dbReference type="GO" id="GO:0004674">
    <property type="term" value="F:protein serine/threonine kinase activity"/>
    <property type="evidence" value="ECO:0007669"/>
    <property type="project" value="InterPro"/>
</dbReference>
<proteinExistence type="predicted"/>
<dbReference type="PANTHER" id="PTHR13954">
    <property type="entry name" value="IRE1-RELATED"/>
    <property type="match status" value="1"/>
</dbReference>
<dbReference type="PROSITE" id="PS50088">
    <property type="entry name" value="ANK_REPEAT"/>
    <property type="match status" value="1"/>
</dbReference>
<dbReference type="InterPro" id="IPR002110">
    <property type="entry name" value="Ankyrin_rpt"/>
</dbReference>
<evidence type="ECO:0000256" key="4">
    <source>
        <dbReference type="PROSITE-ProRule" id="PRU00023"/>
    </source>
</evidence>
<keyword evidence="4" id="KW-0040">ANK repeat</keyword>
<feature type="region of interest" description="Disordered" evidence="5">
    <location>
        <begin position="686"/>
        <end position="708"/>
    </location>
</feature>
<feature type="region of interest" description="Disordered" evidence="5">
    <location>
        <begin position="491"/>
        <end position="513"/>
    </location>
</feature>
<dbReference type="GO" id="GO:0004521">
    <property type="term" value="F:RNA endonuclease activity"/>
    <property type="evidence" value="ECO:0007669"/>
    <property type="project" value="InterPro"/>
</dbReference>
<organism evidence="8 9">
    <name type="scientific">Ridgeia piscesae</name>
    <name type="common">Tubeworm</name>
    <dbReference type="NCBI Taxonomy" id="27915"/>
    <lineage>
        <taxon>Eukaryota</taxon>
        <taxon>Metazoa</taxon>
        <taxon>Spiralia</taxon>
        <taxon>Lophotrochozoa</taxon>
        <taxon>Annelida</taxon>
        <taxon>Polychaeta</taxon>
        <taxon>Sedentaria</taxon>
        <taxon>Canalipalpata</taxon>
        <taxon>Sabellida</taxon>
        <taxon>Siboglinidae</taxon>
        <taxon>Ridgeia</taxon>
    </lineage>
</organism>
<dbReference type="InterPro" id="IPR045133">
    <property type="entry name" value="IRE1/2-like"/>
</dbReference>
<keyword evidence="1" id="KW-0732">Signal</keyword>
<feature type="compositionally biased region" description="Low complexity" evidence="5">
    <location>
        <begin position="493"/>
        <end position="508"/>
    </location>
</feature>
<evidence type="ECO:0000256" key="3">
    <source>
        <dbReference type="ARBA" id="ARBA00022840"/>
    </source>
</evidence>
<accession>A0AAD9UIL1</accession>
<evidence type="ECO:0000313" key="8">
    <source>
        <dbReference type="EMBL" id="KAK2190898.1"/>
    </source>
</evidence>
<keyword evidence="3" id="KW-0067">ATP-binding</keyword>
<evidence type="ECO:0000259" key="7">
    <source>
        <dbReference type="PROSITE" id="PS51392"/>
    </source>
</evidence>
<dbReference type="InterPro" id="IPR010513">
    <property type="entry name" value="KEN_dom"/>
</dbReference>
<dbReference type="GO" id="GO:1990604">
    <property type="term" value="C:IRE1-TRAF2-ASK1 complex"/>
    <property type="evidence" value="ECO:0007669"/>
    <property type="project" value="TreeGrafter"/>
</dbReference>
<dbReference type="GO" id="GO:0006397">
    <property type="term" value="P:mRNA processing"/>
    <property type="evidence" value="ECO:0007669"/>
    <property type="project" value="InterPro"/>
</dbReference>
<dbReference type="InterPro" id="IPR011009">
    <property type="entry name" value="Kinase-like_dom_sf"/>
</dbReference>
<keyword evidence="9" id="KW-1185">Reference proteome</keyword>
<dbReference type="EMBL" id="JAODUO010000065">
    <property type="protein sequence ID" value="KAK2190898.1"/>
    <property type="molecule type" value="Genomic_DNA"/>
</dbReference>
<feature type="domain" description="KEN" evidence="7">
    <location>
        <begin position="1168"/>
        <end position="1292"/>
    </location>
</feature>
<dbReference type="InterPro" id="IPR038357">
    <property type="entry name" value="KEN_sf"/>
</dbReference>
<dbReference type="PANTHER" id="PTHR13954:SF6">
    <property type="entry name" value="NON-SPECIFIC SERINE_THREONINE PROTEIN KINASE"/>
    <property type="match status" value="1"/>
</dbReference>
<evidence type="ECO:0000313" key="9">
    <source>
        <dbReference type="Proteomes" id="UP001209878"/>
    </source>
</evidence>
<dbReference type="Proteomes" id="UP001209878">
    <property type="component" value="Unassembled WGS sequence"/>
</dbReference>
<comment type="caution">
    <text evidence="8">The sequence shown here is derived from an EMBL/GenBank/DDBJ whole genome shotgun (WGS) entry which is preliminary data.</text>
</comment>
<feature type="region of interest" description="Disordered" evidence="5">
    <location>
        <begin position="444"/>
        <end position="476"/>
    </location>
</feature>
<dbReference type="InterPro" id="IPR000719">
    <property type="entry name" value="Prot_kinase_dom"/>
</dbReference>
<feature type="domain" description="Protein kinase" evidence="6">
    <location>
        <begin position="928"/>
        <end position="1183"/>
    </location>
</feature>
<keyword evidence="2" id="KW-0547">Nucleotide-binding</keyword>
<evidence type="ECO:0000256" key="5">
    <source>
        <dbReference type="SAM" id="MobiDB-lite"/>
    </source>
</evidence>
<dbReference type="SMART" id="SM00248">
    <property type="entry name" value="ANK"/>
    <property type="match status" value="3"/>
</dbReference>
<reference evidence="8" key="1">
    <citation type="journal article" date="2023" name="Mol. Biol. Evol.">
        <title>Third-Generation Sequencing Reveals the Adaptive Role of the Epigenome in Three Deep-Sea Polychaetes.</title>
        <authorList>
            <person name="Perez M."/>
            <person name="Aroh O."/>
            <person name="Sun Y."/>
            <person name="Lan Y."/>
            <person name="Juniper S.K."/>
            <person name="Young C.R."/>
            <person name="Angers B."/>
            <person name="Qian P.Y."/>
        </authorList>
    </citation>
    <scope>NUCLEOTIDE SEQUENCE</scope>
    <source>
        <strain evidence="8">R07B-5</strain>
    </source>
</reference>
<dbReference type="Pfam" id="PF12796">
    <property type="entry name" value="Ank_2"/>
    <property type="match status" value="1"/>
</dbReference>
<dbReference type="SUPFAM" id="SSF56112">
    <property type="entry name" value="Protein kinase-like (PK-like)"/>
    <property type="match status" value="1"/>
</dbReference>
<protein>
    <submittedName>
        <fullName evidence="8">Uncharacterized protein</fullName>
    </submittedName>
</protein>
<dbReference type="SUPFAM" id="SSF48403">
    <property type="entry name" value="Ankyrin repeat"/>
    <property type="match status" value="1"/>
</dbReference>
<feature type="compositionally biased region" description="Low complexity" evidence="5">
    <location>
        <begin position="698"/>
        <end position="708"/>
    </location>
</feature>
<dbReference type="InterPro" id="IPR036770">
    <property type="entry name" value="Ankyrin_rpt-contain_sf"/>
</dbReference>
<dbReference type="PROSITE" id="PS50011">
    <property type="entry name" value="PROTEIN_KINASE_DOM"/>
    <property type="match status" value="1"/>
</dbReference>
<gene>
    <name evidence="8" type="ORF">NP493_65g04001</name>
</gene>